<dbReference type="PIRSF" id="PIRSF035009">
    <property type="entry name" value="UCP035009_HSDR_N"/>
    <property type="match status" value="1"/>
</dbReference>
<proteinExistence type="predicted"/>
<dbReference type="Pfam" id="PF13588">
    <property type="entry name" value="HSDR_N_2"/>
    <property type="match status" value="1"/>
</dbReference>
<dbReference type="GO" id="GO:0004519">
    <property type="term" value="F:endonuclease activity"/>
    <property type="evidence" value="ECO:0007669"/>
    <property type="project" value="UniProtKB-KW"/>
</dbReference>
<evidence type="ECO:0000256" key="1">
    <source>
        <dbReference type="SAM" id="MobiDB-lite"/>
    </source>
</evidence>
<sequence>MDFSEKLSALSDKVKNQVDSVTTEEAAKNAFIMPFISNVLGYDVFDPKEVVPEFTADVGVKKGEKIDYAIFHEGDVQILVECKKSNGPLTLEHASQLFRYFAATHARIAILTNGVIYHFYTDLDAPNRMDAKPFLVLDLLDTDETLIPELAKLSKEFFNLDSVVSAAEELKYLGQIKRLFAAQFTNPADDWIRFFTTQVYDGPFTKKVKEQFTPLVLKAAGQYMNERVNDRLKTALESGTSSPENKTDIDQDNGESTDEDDGSGIVTTEEELAGFQVIKAIVCSEVPLERITYRDSKTYFAVLLDDNNRKTIARLHFNSKRRKHLGTLDSNKAETRHPIETIADIYSHADTLRNTVKNYLDLFAFLAFIHRAREGLQMTASSPQFIQESHAR</sequence>
<dbReference type="InterPro" id="IPR029464">
    <property type="entry name" value="HSDR_N"/>
</dbReference>
<comment type="caution">
    <text evidence="3">The sequence shown here is derived from an EMBL/GenBank/DDBJ whole genome shotgun (WGS) entry which is preliminary data.</text>
</comment>
<dbReference type="Proteomes" id="UP001595823">
    <property type="component" value="Unassembled WGS sequence"/>
</dbReference>
<feature type="region of interest" description="Disordered" evidence="1">
    <location>
        <begin position="236"/>
        <end position="263"/>
    </location>
</feature>
<feature type="domain" description="Type I restriction enzyme R protein N-terminal" evidence="2">
    <location>
        <begin position="38"/>
        <end position="120"/>
    </location>
</feature>
<name>A0ABV8TXS6_9ACTN</name>
<keyword evidence="3" id="KW-0378">Hydrolase</keyword>
<dbReference type="EMBL" id="JBHSDK010000014">
    <property type="protein sequence ID" value="MFC4335574.1"/>
    <property type="molecule type" value="Genomic_DNA"/>
</dbReference>
<dbReference type="RefSeq" id="WP_380620576.1">
    <property type="nucleotide sequence ID" value="NZ_JBHSDK010000014.1"/>
</dbReference>
<accession>A0ABV8TXS6</accession>
<evidence type="ECO:0000313" key="3">
    <source>
        <dbReference type="EMBL" id="MFC4335574.1"/>
    </source>
</evidence>
<keyword evidence="3" id="KW-0255">Endonuclease</keyword>
<keyword evidence="3" id="KW-0540">Nuclease</keyword>
<dbReference type="InterPro" id="IPR017035">
    <property type="entry name" value="UCP035009_HsdR_All3000-type"/>
</dbReference>
<evidence type="ECO:0000259" key="2">
    <source>
        <dbReference type="Pfam" id="PF13588"/>
    </source>
</evidence>
<feature type="compositionally biased region" description="Acidic residues" evidence="1">
    <location>
        <begin position="250"/>
        <end position="263"/>
    </location>
</feature>
<organism evidence="3 4">
    <name type="scientific">Salininema proteolyticum</name>
    <dbReference type="NCBI Taxonomy" id="1607685"/>
    <lineage>
        <taxon>Bacteria</taxon>
        <taxon>Bacillati</taxon>
        <taxon>Actinomycetota</taxon>
        <taxon>Actinomycetes</taxon>
        <taxon>Glycomycetales</taxon>
        <taxon>Glycomycetaceae</taxon>
        <taxon>Salininema</taxon>
    </lineage>
</organism>
<protein>
    <submittedName>
        <fullName evidence="3">Type I restriction endonuclease</fullName>
    </submittedName>
</protein>
<reference evidence="4" key="1">
    <citation type="journal article" date="2019" name="Int. J. Syst. Evol. Microbiol.">
        <title>The Global Catalogue of Microorganisms (GCM) 10K type strain sequencing project: providing services to taxonomists for standard genome sequencing and annotation.</title>
        <authorList>
            <consortium name="The Broad Institute Genomics Platform"/>
            <consortium name="The Broad Institute Genome Sequencing Center for Infectious Disease"/>
            <person name="Wu L."/>
            <person name="Ma J."/>
        </authorList>
    </citation>
    <scope>NUCLEOTIDE SEQUENCE [LARGE SCALE GENOMIC DNA]</scope>
    <source>
        <strain evidence="4">IBRC-M 10908</strain>
    </source>
</reference>
<evidence type="ECO:0000313" key="4">
    <source>
        <dbReference type="Proteomes" id="UP001595823"/>
    </source>
</evidence>
<gene>
    <name evidence="3" type="ORF">ACFPET_10225</name>
</gene>
<keyword evidence="4" id="KW-1185">Reference proteome</keyword>